<accession>A0A1Y0B3K4</accession>
<reference evidence="1" key="1">
    <citation type="submission" date="2017-03" db="EMBL/GenBank/DDBJ databases">
        <title>The mitochondrial genome of the carnivorous plant Utricularia reniformis (Lentibulariaceae): structure, comparative analysis and evolutionary landmarks.</title>
        <authorList>
            <person name="Silva S.R."/>
            <person name="Alvarenga D.O."/>
            <person name="Michael T.P."/>
            <person name="Miranda V.F.O."/>
            <person name="Varani A.M."/>
        </authorList>
    </citation>
    <scope>NUCLEOTIDE SEQUENCE</scope>
</reference>
<gene>
    <name evidence="1" type="ORF">AEK19_MT1803</name>
</gene>
<keyword evidence="1" id="KW-0496">Mitochondrion</keyword>
<name>A0A1Y0B3K4_9LAMI</name>
<geneLocation type="mitochondrion" evidence="1"/>
<protein>
    <submittedName>
        <fullName evidence="1">Uncharacterized protein</fullName>
    </submittedName>
</protein>
<dbReference type="AlphaFoldDB" id="A0A1Y0B3K4"/>
<organism evidence="1">
    <name type="scientific">Utricularia reniformis</name>
    <dbReference type="NCBI Taxonomy" id="192314"/>
    <lineage>
        <taxon>Eukaryota</taxon>
        <taxon>Viridiplantae</taxon>
        <taxon>Streptophyta</taxon>
        <taxon>Embryophyta</taxon>
        <taxon>Tracheophyta</taxon>
        <taxon>Spermatophyta</taxon>
        <taxon>Magnoliopsida</taxon>
        <taxon>eudicotyledons</taxon>
        <taxon>Gunneridae</taxon>
        <taxon>Pentapetalae</taxon>
        <taxon>asterids</taxon>
        <taxon>lamiids</taxon>
        <taxon>Lamiales</taxon>
        <taxon>Lentibulariaceae</taxon>
        <taxon>Utricularia</taxon>
    </lineage>
</organism>
<sequence>MMNTQEGQTKNRDLWQFEFEQKLSSSHLIDAHHLSQLSINGFL</sequence>
<proteinExistence type="predicted"/>
<evidence type="ECO:0000313" key="1">
    <source>
        <dbReference type="EMBL" id="ART31974.1"/>
    </source>
</evidence>
<dbReference type="EMBL" id="KY774314">
    <property type="protein sequence ID" value="ART31974.1"/>
    <property type="molecule type" value="Genomic_DNA"/>
</dbReference>